<dbReference type="CDD" id="cd06225">
    <property type="entry name" value="HAMP"/>
    <property type="match status" value="1"/>
</dbReference>
<dbReference type="Proteomes" id="UP000184447">
    <property type="component" value="Unassembled WGS sequence"/>
</dbReference>
<dbReference type="InterPro" id="IPR051310">
    <property type="entry name" value="MCP_chemotaxis"/>
</dbReference>
<dbReference type="GO" id="GO:0006935">
    <property type="term" value="P:chemotaxis"/>
    <property type="evidence" value="ECO:0007669"/>
    <property type="project" value="UniProtKB-KW"/>
</dbReference>
<dbReference type="GO" id="GO:0007165">
    <property type="term" value="P:signal transduction"/>
    <property type="evidence" value="ECO:0007669"/>
    <property type="project" value="UniProtKB-KW"/>
</dbReference>
<dbReference type="Pfam" id="PF00015">
    <property type="entry name" value="MCPsignal"/>
    <property type="match status" value="1"/>
</dbReference>
<dbReference type="PANTHER" id="PTHR43531">
    <property type="entry name" value="PROTEIN ICFG"/>
    <property type="match status" value="1"/>
</dbReference>
<comment type="similarity">
    <text evidence="2">Belongs to the methyl-accepting chemotaxis (MCP) protein family.</text>
</comment>
<feature type="transmembrane region" description="Helical" evidence="6">
    <location>
        <begin position="197"/>
        <end position="219"/>
    </location>
</feature>
<reference evidence="9 10" key="1">
    <citation type="submission" date="2016-11" db="EMBL/GenBank/DDBJ databases">
        <authorList>
            <person name="Jaros S."/>
            <person name="Januszkiewicz K."/>
            <person name="Wedrychowicz H."/>
        </authorList>
    </citation>
    <scope>NUCLEOTIDE SEQUENCE [LARGE SCALE GENOMIC DNA]</scope>
    <source>
        <strain evidence="9 10">DSM 8605</strain>
    </source>
</reference>
<feature type="domain" description="HAMP" evidence="8">
    <location>
        <begin position="220"/>
        <end position="272"/>
    </location>
</feature>
<feature type="compositionally biased region" description="Polar residues" evidence="5">
    <location>
        <begin position="288"/>
        <end position="301"/>
    </location>
</feature>
<dbReference type="SUPFAM" id="SSF58104">
    <property type="entry name" value="Methyl-accepting chemotaxis protein (MCP) signaling domain"/>
    <property type="match status" value="1"/>
</dbReference>
<organism evidence="9 10">
    <name type="scientific">Clostridium grantii DSM 8605</name>
    <dbReference type="NCBI Taxonomy" id="1121316"/>
    <lineage>
        <taxon>Bacteria</taxon>
        <taxon>Bacillati</taxon>
        <taxon>Bacillota</taxon>
        <taxon>Clostridia</taxon>
        <taxon>Eubacteriales</taxon>
        <taxon>Clostridiaceae</taxon>
        <taxon>Clostridium</taxon>
    </lineage>
</organism>
<sequence>MKRIVKTKYFGFNSFKIGTKLVIGFIIVALLSGVVGSIGLFNMSKSNKYALEIYRDKLIPIRDLSTVNLNLLRIRSNNIYMLYNKDMNDFNQREKQNIELDNENKVLLEKYENSFLVGEEVVLLDQFNKDLKPYITIRKDFEKYLKNGNETEAQKILQDFVVAREAVEKDLQNLIEENNLQAETLVQNINKNYRESFIFMVLIIVIGFALAIVLGLYLAHKIGKPIKGMLAAANKIADGDLDVELDVHSRDEIGEMAKAFNNMTDNLNRVMSNINSSSEQVAAGAGQVSDSSTSLSQGATEQASSIEELTATVEEISTQTKQNATNAHEAKDIAEGAKVYASQGNAQMQEMLSAMSEINNSSNNISKIIKVIDEIAFQTNILALNAAVEAARAGQHGKGFAVVAEEVRNLAARSANAAKETTIMIEDSIKHVKGGTEIANKTAEALKKIVEGVTKAANLVGDISLASNEQSIGVQQVNEGITQIAGVVQNTSATSEETAAASEELSSQAQLLKDEVRTFKLKNRKSVSSEEELIFNKGIEYLGEKPLKILDNSKEIRNSNARTVINLSDNEFEKY</sequence>
<dbReference type="GO" id="GO:0004888">
    <property type="term" value="F:transmembrane signaling receptor activity"/>
    <property type="evidence" value="ECO:0007669"/>
    <property type="project" value="InterPro"/>
</dbReference>
<keyword evidence="6" id="KW-0812">Transmembrane</keyword>
<dbReference type="Pfam" id="PF12729">
    <property type="entry name" value="4HB_MCP_1"/>
    <property type="match status" value="1"/>
</dbReference>
<keyword evidence="3" id="KW-0807">Transducer</keyword>
<dbReference type="SMART" id="SM00283">
    <property type="entry name" value="MA"/>
    <property type="match status" value="1"/>
</dbReference>
<evidence type="ECO:0000259" key="7">
    <source>
        <dbReference type="PROSITE" id="PS50111"/>
    </source>
</evidence>
<dbReference type="Gene3D" id="6.10.340.10">
    <property type="match status" value="1"/>
</dbReference>
<feature type="domain" description="Methyl-accepting transducer" evidence="7">
    <location>
        <begin position="277"/>
        <end position="506"/>
    </location>
</feature>
<evidence type="ECO:0000256" key="5">
    <source>
        <dbReference type="SAM" id="MobiDB-lite"/>
    </source>
</evidence>
<dbReference type="InterPro" id="IPR003660">
    <property type="entry name" value="HAMP_dom"/>
</dbReference>
<dbReference type="CDD" id="cd11386">
    <property type="entry name" value="MCP_signal"/>
    <property type="match status" value="1"/>
</dbReference>
<feature type="region of interest" description="Disordered" evidence="5">
    <location>
        <begin position="281"/>
        <end position="301"/>
    </location>
</feature>
<keyword evidence="4" id="KW-0175">Coiled coil</keyword>
<dbReference type="PRINTS" id="PR00260">
    <property type="entry name" value="CHEMTRNSDUCR"/>
</dbReference>
<dbReference type="PROSITE" id="PS50111">
    <property type="entry name" value="CHEMOTAXIS_TRANSDUC_2"/>
    <property type="match status" value="1"/>
</dbReference>
<evidence type="ECO:0000256" key="1">
    <source>
        <dbReference type="ARBA" id="ARBA00022500"/>
    </source>
</evidence>
<dbReference type="AlphaFoldDB" id="A0A1M5TQA3"/>
<dbReference type="GO" id="GO:0005886">
    <property type="term" value="C:plasma membrane"/>
    <property type="evidence" value="ECO:0007669"/>
    <property type="project" value="TreeGrafter"/>
</dbReference>
<dbReference type="PROSITE" id="PS50885">
    <property type="entry name" value="HAMP"/>
    <property type="match status" value="1"/>
</dbReference>
<evidence type="ECO:0000313" key="9">
    <source>
        <dbReference type="EMBL" id="SHH52858.1"/>
    </source>
</evidence>
<feature type="coiled-coil region" evidence="4">
    <location>
        <begin position="157"/>
        <end position="184"/>
    </location>
</feature>
<dbReference type="Gene3D" id="1.10.287.950">
    <property type="entry name" value="Methyl-accepting chemotaxis protein"/>
    <property type="match status" value="1"/>
</dbReference>
<evidence type="ECO:0000313" key="10">
    <source>
        <dbReference type="Proteomes" id="UP000184447"/>
    </source>
</evidence>
<dbReference type="InterPro" id="IPR004090">
    <property type="entry name" value="Chemotax_Me-accpt_rcpt"/>
</dbReference>
<keyword evidence="1" id="KW-0145">Chemotaxis</keyword>
<keyword evidence="10" id="KW-1185">Reference proteome</keyword>
<dbReference type="EMBL" id="FQXM01000006">
    <property type="protein sequence ID" value="SHH52858.1"/>
    <property type="molecule type" value="Genomic_DNA"/>
</dbReference>
<dbReference type="OrthoDB" id="9814363at2"/>
<accession>A0A1M5TQA3</accession>
<dbReference type="PANTHER" id="PTHR43531:SF11">
    <property type="entry name" value="METHYL-ACCEPTING CHEMOTAXIS PROTEIN 3"/>
    <property type="match status" value="1"/>
</dbReference>
<evidence type="ECO:0000259" key="8">
    <source>
        <dbReference type="PROSITE" id="PS50885"/>
    </source>
</evidence>
<evidence type="ECO:0000256" key="2">
    <source>
        <dbReference type="ARBA" id="ARBA00029447"/>
    </source>
</evidence>
<dbReference type="InterPro" id="IPR024478">
    <property type="entry name" value="HlyB_4HB_MCP"/>
</dbReference>
<dbReference type="FunFam" id="1.10.287.950:FF:000001">
    <property type="entry name" value="Methyl-accepting chemotaxis sensory transducer"/>
    <property type="match status" value="1"/>
</dbReference>
<dbReference type="SMART" id="SM00304">
    <property type="entry name" value="HAMP"/>
    <property type="match status" value="1"/>
</dbReference>
<evidence type="ECO:0000256" key="3">
    <source>
        <dbReference type="PROSITE-ProRule" id="PRU00284"/>
    </source>
</evidence>
<evidence type="ECO:0000256" key="4">
    <source>
        <dbReference type="SAM" id="Coils"/>
    </source>
</evidence>
<dbReference type="InterPro" id="IPR004089">
    <property type="entry name" value="MCPsignal_dom"/>
</dbReference>
<keyword evidence="6" id="KW-0472">Membrane</keyword>
<proteinExistence type="inferred from homology"/>
<name>A0A1M5TQA3_9CLOT</name>
<dbReference type="Pfam" id="PF00672">
    <property type="entry name" value="HAMP"/>
    <property type="match status" value="1"/>
</dbReference>
<dbReference type="STRING" id="1121316.SAMN02745207_01432"/>
<gene>
    <name evidence="9" type="ORF">SAMN02745207_01432</name>
</gene>
<protein>
    <submittedName>
        <fullName evidence="9">Methyl-accepting chemotaxis protein</fullName>
    </submittedName>
</protein>
<feature type="transmembrane region" description="Helical" evidence="6">
    <location>
        <begin position="21"/>
        <end position="41"/>
    </location>
</feature>
<keyword evidence="6" id="KW-1133">Transmembrane helix</keyword>
<dbReference type="RefSeq" id="WP_073337741.1">
    <property type="nucleotide sequence ID" value="NZ_FQXM01000006.1"/>
</dbReference>
<evidence type="ECO:0000256" key="6">
    <source>
        <dbReference type="SAM" id="Phobius"/>
    </source>
</evidence>